<dbReference type="Gene3D" id="3.40.50.410">
    <property type="entry name" value="von Willebrand factor, type A domain"/>
    <property type="match status" value="1"/>
</dbReference>
<keyword evidence="6" id="KW-1185">Reference proteome</keyword>
<dbReference type="InterPro" id="IPR036465">
    <property type="entry name" value="vWFA_dom_sf"/>
</dbReference>
<evidence type="ECO:0000256" key="2">
    <source>
        <dbReference type="SAM" id="MobiDB-lite"/>
    </source>
</evidence>
<evidence type="ECO:0000313" key="5">
    <source>
        <dbReference type="EMBL" id="GHG25192.1"/>
    </source>
</evidence>
<dbReference type="Proteomes" id="UP000632849">
    <property type="component" value="Unassembled WGS sequence"/>
</dbReference>
<dbReference type="InterPro" id="IPR001434">
    <property type="entry name" value="OmcB-like_DUF11"/>
</dbReference>
<dbReference type="AlphaFoldDB" id="A0A919ESD5"/>
<keyword evidence="3" id="KW-0732">Signal</keyword>
<dbReference type="Pfam" id="PF01345">
    <property type="entry name" value="DUF11"/>
    <property type="match status" value="1"/>
</dbReference>
<sequence length="693" mass="71775">MRWFQSSWRTEPPAPRRPGRRTSARASLALLLLAAGAVPASTSASARPIPDEGPVTPASVSQALDPGASIAVDKQVLTPVVPPMPEVVLLVDGTRSMEQVIDNVRGGLRSIIEKVRSSQPDARFAVATFGDQQVDPGAGFDVTAGLTQDYDQIETGVGKLGIGRGNGSMGPSEDWINGLWQIADGAGGRTVFRENSSPVVVLVSDASSHNPSNGHSIEDTIFALQDKNARVLGIDVDTSIGDGLDGTGYAGNPSQIENPRTTPGQATRIIEATGGRKLSGIDPDRVAEAIVEGLGNLPTRVGHRPESCDPGLTVTLDPPVRDVVSGETAAFAETIAVAPDAPQGATLTCTVEFLLGTRSPDAATITAAAAADPAYVQQISITVNDVTAPVVTVDDRTSRATGSDGTRIDFAATAVDAEDGPLPVTCVPASGSVFPVGTTTVTCTATDGAGNTATDTAAFRVLPLMRPPGGGTPPPPPPPSLADVAVAVSLSPERAYAGRAVVARYTLTNAGPDAAEHVAVDTAWPAGAGRALSRTDRCTAAAPCSIPPGGRVVVTQTATYAEAAAGTVRATVRDRLPDPEPGDNTATAALRVLQPRLEVTPRVVRPGEPVTVRGTDFPPGERVRLVWSAGLTADAPPLTADRDGRFETQVLVLRKDRTGPRLLRAEAVRLERLEQPVLVVRHSLQPPDFAGRG</sequence>
<dbReference type="InterPro" id="IPR013783">
    <property type="entry name" value="Ig-like_fold"/>
</dbReference>
<dbReference type="InterPro" id="IPR002035">
    <property type="entry name" value="VWF_A"/>
</dbReference>
<dbReference type="SUPFAM" id="SSF53300">
    <property type="entry name" value="vWA-like"/>
    <property type="match status" value="1"/>
</dbReference>
<protein>
    <recommendedName>
        <fullName evidence="4">VWFA domain-containing protein</fullName>
    </recommendedName>
</protein>
<reference evidence="5" key="2">
    <citation type="submission" date="2020-09" db="EMBL/GenBank/DDBJ databases">
        <authorList>
            <person name="Sun Q."/>
            <person name="Ohkuma M."/>
        </authorList>
    </citation>
    <scope>NUCLEOTIDE SEQUENCE</scope>
    <source>
        <strain evidence="5">JCM 4122</strain>
    </source>
</reference>
<gene>
    <name evidence="5" type="ORF">GCM10017667_71400</name>
</gene>
<feature type="domain" description="VWFA" evidence="4">
    <location>
        <begin position="86"/>
        <end position="290"/>
    </location>
</feature>
<dbReference type="EMBL" id="BNBE01000004">
    <property type="protein sequence ID" value="GHG25192.1"/>
    <property type="molecule type" value="Genomic_DNA"/>
</dbReference>
<dbReference type="Pfam" id="PF02494">
    <property type="entry name" value="HYR"/>
    <property type="match status" value="1"/>
</dbReference>
<name>A0A919ESD5_STRFL</name>
<evidence type="ECO:0000313" key="6">
    <source>
        <dbReference type="Proteomes" id="UP000632849"/>
    </source>
</evidence>
<feature type="signal peptide" evidence="3">
    <location>
        <begin position="1"/>
        <end position="46"/>
    </location>
</feature>
<evidence type="ECO:0000256" key="3">
    <source>
        <dbReference type="SAM" id="SignalP"/>
    </source>
</evidence>
<feature type="region of interest" description="Disordered" evidence="2">
    <location>
        <begin position="1"/>
        <end position="22"/>
    </location>
</feature>
<dbReference type="Gene3D" id="2.60.40.10">
    <property type="entry name" value="Immunoglobulins"/>
    <property type="match status" value="2"/>
</dbReference>
<dbReference type="InterPro" id="IPR003410">
    <property type="entry name" value="HYR_dom"/>
</dbReference>
<dbReference type="Pfam" id="PF00092">
    <property type="entry name" value="VWA"/>
    <property type="match status" value="1"/>
</dbReference>
<comment type="caution">
    <text evidence="5">The sequence shown here is derived from an EMBL/GenBank/DDBJ whole genome shotgun (WGS) entry which is preliminary data.</text>
</comment>
<keyword evidence="1" id="KW-0677">Repeat</keyword>
<feature type="chain" id="PRO_5037803358" description="VWFA domain-containing protein" evidence="3">
    <location>
        <begin position="47"/>
        <end position="693"/>
    </location>
</feature>
<reference evidence="5" key="1">
    <citation type="journal article" date="2014" name="Int. J. Syst. Evol. Microbiol.">
        <title>Complete genome sequence of Corynebacterium casei LMG S-19264T (=DSM 44701T), isolated from a smear-ripened cheese.</title>
        <authorList>
            <consortium name="US DOE Joint Genome Institute (JGI-PGF)"/>
            <person name="Walter F."/>
            <person name="Albersmeier A."/>
            <person name="Kalinowski J."/>
            <person name="Ruckert C."/>
        </authorList>
    </citation>
    <scope>NUCLEOTIDE SEQUENCE</scope>
    <source>
        <strain evidence="5">JCM 4122</strain>
    </source>
</reference>
<accession>A0A919ESD5</accession>
<evidence type="ECO:0000256" key="1">
    <source>
        <dbReference type="ARBA" id="ARBA00022737"/>
    </source>
</evidence>
<dbReference type="PROSITE" id="PS50234">
    <property type="entry name" value="VWFA"/>
    <property type="match status" value="1"/>
</dbReference>
<proteinExistence type="predicted"/>
<dbReference type="RefSeq" id="WP_190044448.1">
    <property type="nucleotide sequence ID" value="NZ_BNBE01000004.1"/>
</dbReference>
<dbReference type="GO" id="GO:0005975">
    <property type="term" value="P:carbohydrate metabolic process"/>
    <property type="evidence" value="ECO:0007669"/>
    <property type="project" value="UniProtKB-ARBA"/>
</dbReference>
<evidence type="ECO:0000259" key="4">
    <source>
        <dbReference type="PROSITE" id="PS50234"/>
    </source>
</evidence>
<dbReference type="CDD" id="cd00198">
    <property type="entry name" value="vWFA"/>
    <property type="match status" value="1"/>
</dbReference>
<organism evidence="5 6">
    <name type="scientific">Streptomyces filamentosus</name>
    <name type="common">Streptomyces roseosporus</name>
    <dbReference type="NCBI Taxonomy" id="67294"/>
    <lineage>
        <taxon>Bacteria</taxon>
        <taxon>Bacillati</taxon>
        <taxon>Actinomycetota</taxon>
        <taxon>Actinomycetes</taxon>
        <taxon>Kitasatosporales</taxon>
        <taxon>Streptomycetaceae</taxon>
        <taxon>Streptomyces</taxon>
    </lineage>
</organism>